<evidence type="ECO:0000256" key="1">
    <source>
        <dbReference type="ARBA" id="ARBA00022734"/>
    </source>
</evidence>
<name>A0A9J7LU64_BRAFL</name>
<proteinExistence type="predicted"/>
<feature type="transmembrane region" description="Helical" evidence="2">
    <location>
        <begin position="145"/>
        <end position="172"/>
    </location>
</feature>
<keyword evidence="2" id="KW-1133">Transmembrane helix</keyword>
<accession>A0A9J7LU64</accession>
<sequence>MDDESQLADTVDDLERKLDIEKNRSAVLEACLREQVSYPNGYQLWRGICYKAFNTAKTFNEAAVTCRKDGGTLVMPRDAETNAFLISIRGDTSMFYIGLQDQREEGIFEWADGSALGEYNSWAQDSTYPGGTNGRRRVIRDFVRSYRGCIVGVTAVVATLIIVGLVVMVFIYKEVFYFVPY</sequence>
<organism evidence="4 5">
    <name type="scientific">Branchiostoma floridae</name>
    <name type="common">Florida lancelet</name>
    <name type="synonym">Amphioxus</name>
    <dbReference type="NCBI Taxonomy" id="7739"/>
    <lineage>
        <taxon>Eukaryota</taxon>
        <taxon>Metazoa</taxon>
        <taxon>Chordata</taxon>
        <taxon>Cephalochordata</taxon>
        <taxon>Leptocardii</taxon>
        <taxon>Amphioxiformes</taxon>
        <taxon>Branchiostomatidae</taxon>
        <taxon>Branchiostoma</taxon>
    </lineage>
</organism>
<feature type="domain" description="C-type lectin" evidence="3">
    <location>
        <begin position="45"/>
        <end position="136"/>
    </location>
</feature>
<dbReference type="Gene3D" id="3.10.100.10">
    <property type="entry name" value="Mannose-Binding Protein A, subunit A"/>
    <property type="match status" value="1"/>
</dbReference>
<evidence type="ECO:0000256" key="2">
    <source>
        <dbReference type="SAM" id="Phobius"/>
    </source>
</evidence>
<dbReference type="RefSeq" id="XP_035688676.1">
    <property type="nucleotide sequence ID" value="XM_035832783.1"/>
</dbReference>
<keyword evidence="1" id="KW-0430">Lectin</keyword>
<dbReference type="InterPro" id="IPR051663">
    <property type="entry name" value="CLec_Tetranectin-domain"/>
</dbReference>
<reference evidence="4" key="1">
    <citation type="journal article" date="2020" name="Nat. Ecol. Evol.">
        <title>Deeply conserved synteny resolves early events in vertebrate evolution.</title>
        <authorList>
            <person name="Simakov O."/>
            <person name="Marletaz F."/>
            <person name="Yue J.X."/>
            <person name="O'Connell B."/>
            <person name="Jenkins J."/>
            <person name="Brandt A."/>
            <person name="Calef R."/>
            <person name="Tung C.H."/>
            <person name="Huang T.K."/>
            <person name="Schmutz J."/>
            <person name="Satoh N."/>
            <person name="Yu J.K."/>
            <person name="Putnam N.H."/>
            <person name="Green R.E."/>
            <person name="Rokhsar D.S."/>
        </authorList>
    </citation>
    <scope>NUCLEOTIDE SEQUENCE [LARGE SCALE GENOMIC DNA]</scope>
    <source>
        <strain evidence="4">S238N-H82</strain>
    </source>
</reference>
<dbReference type="OrthoDB" id="7357196at2759"/>
<gene>
    <name evidence="5" type="primary">LOC118424243</name>
</gene>
<dbReference type="GO" id="GO:0030246">
    <property type="term" value="F:carbohydrate binding"/>
    <property type="evidence" value="ECO:0007669"/>
    <property type="project" value="UniProtKB-KW"/>
</dbReference>
<dbReference type="KEGG" id="bfo:118424243"/>
<dbReference type="PANTHER" id="PTHR22799">
    <property type="entry name" value="TETRANECTIN-RELATED"/>
    <property type="match status" value="1"/>
</dbReference>
<protein>
    <submittedName>
        <fullName evidence="5">C-type lectin domain family 3 member A homolog</fullName>
    </submittedName>
</protein>
<reference evidence="5" key="2">
    <citation type="submission" date="2025-08" db="UniProtKB">
        <authorList>
            <consortium name="RefSeq"/>
        </authorList>
    </citation>
    <scope>IDENTIFICATION</scope>
    <source>
        <strain evidence="5">S238N-H82</strain>
        <tissue evidence="5">Testes</tissue>
    </source>
</reference>
<evidence type="ECO:0000313" key="5">
    <source>
        <dbReference type="RefSeq" id="XP_035688676.1"/>
    </source>
</evidence>
<dbReference type="Pfam" id="PF00059">
    <property type="entry name" value="Lectin_C"/>
    <property type="match status" value="1"/>
</dbReference>
<evidence type="ECO:0000259" key="3">
    <source>
        <dbReference type="PROSITE" id="PS50041"/>
    </source>
</evidence>
<evidence type="ECO:0000313" key="4">
    <source>
        <dbReference type="Proteomes" id="UP000001554"/>
    </source>
</evidence>
<dbReference type="InterPro" id="IPR016186">
    <property type="entry name" value="C-type_lectin-like/link_sf"/>
</dbReference>
<dbReference type="SMART" id="SM00034">
    <property type="entry name" value="CLECT"/>
    <property type="match status" value="1"/>
</dbReference>
<keyword evidence="2" id="KW-0812">Transmembrane</keyword>
<dbReference type="Proteomes" id="UP000001554">
    <property type="component" value="Chromosome 10"/>
</dbReference>
<dbReference type="SUPFAM" id="SSF56436">
    <property type="entry name" value="C-type lectin-like"/>
    <property type="match status" value="1"/>
</dbReference>
<dbReference type="PANTHER" id="PTHR22799:SF6">
    <property type="entry name" value="C-TYPE LECTIN DOMAIN FAMILY 4 MEMBER M-LIKE"/>
    <property type="match status" value="1"/>
</dbReference>
<dbReference type="PROSITE" id="PS50041">
    <property type="entry name" value="C_TYPE_LECTIN_2"/>
    <property type="match status" value="1"/>
</dbReference>
<dbReference type="InterPro" id="IPR016187">
    <property type="entry name" value="CTDL_fold"/>
</dbReference>
<keyword evidence="2" id="KW-0472">Membrane</keyword>
<dbReference type="InterPro" id="IPR001304">
    <property type="entry name" value="C-type_lectin-like"/>
</dbReference>
<dbReference type="AlphaFoldDB" id="A0A9J7LU64"/>
<keyword evidence="4" id="KW-1185">Reference proteome</keyword>
<dbReference type="CDD" id="cd00037">
    <property type="entry name" value="CLECT"/>
    <property type="match status" value="1"/>
</dbReference>
<dbReference type="GeneID" id="118424243"/>